<dbReference type="EMBL" id="SMMX01000006">
    <property type="protein sequence ID" value="TDA21777.1"/>
    <property type="molecule type" value="Genomic_DNA"/>
</dbReference>
<comment type="caution">
    <text evidence="3">The sequence shown here is derived from an EMBL/GenBank/DDBJ whole genome shotgun (WGS) entry which is preliminary data.</text>
</comment>
<evidence type="ECO:0000256" key="1">
    <source>
        <dbReference type="ARBA" id="ARBA00009350"/>
    </source>
</evidence>
<dbReference type="InterPro" id="IPR013324">
    <property type="entry name" value="RNA_pol_sigma_r3/r4-like"/>
</dbReference>
<reference evidence="3 4" key="1">
    <citation type="journal article" date="2016" name="Nat. Microbiol.">
        <title>The Mouse Intestinal Bacterial Collection (miBC) provides host-specific insight into cultured diversity and functional potential of the gut microbiota.</title>
        <authorList>
            <person name="Lagkouvardos I."/>
            <person name="Pukall R."/>
            <person name="Abt B."/>
            <person name="Foesel B.U."/>
            <person name="Meier-Kolthoff J.P."/>
            <person name="Kumar N."/>
            <person name="Bresciani A."/>
            <person name="Martinez I."/>
            <person name="Just S."/>
            <person name="Ziegler C."/>
            <person name="Brugiroux S."/>
            <person name="Garzetti D."/>
            <person name="Wenning M."/>
            <person name="Bui T.P."/>
            <person name="Wang J."/>
            <person name="Hugenholtz F."/>
            <person name="Plugge C.M."/>
            <person name="Peterson D.A."/>
            <person name="Hornef M.W."/>
            <person name="Baines J.F."/>
            <person name="Smidt H."/>
            <person name="Walter J."/>
            <person name="Kristiansen K."/>
            <person name="Nielsen H.B."/>
            <person name="Haller D."/>
            <person name="Overmann J."/>
            <person name="Stecher B."/>
            <person name="Clavel T."/>
        </authorList>
    </citation>
    <scope>NUCLEOTIDE SEQUENCE [LARGE SCALE GENOMIC DNA]</scope>
    <source>
        <strain evidence="3 4">DSM 28560</strain>
    </source>
</reference>
<dbReference type="Pfam" id="PF02001">
    <property type="entry name" value="DUF134"/>
    <property type="match status" value="1"/>
</dbReference>
<dbReference type="Gene3D" id="1.10.10.10">
    <property type="entry name" value="Winged helix-like DNA-binding domain superfamily/Winged helix DNA-binding domain"/>
    <property type="match status" value="1"/>
</dbReference>
<dbReference type="InterPro" id="IPR002852">
    <property type="entry name" value="UPF0251"/>
</dbReference>
<dbReference type="InterPro" id="IPR033913">
    <property type="entry name" value="MTH1175_dom"/>
</dbReference>
<gene>
    <name evidence="3" type="ORF">E1963_08385</name>
</gene>
<proteinExistence type="inferred from homology"/>
<sequence length="243" mass="26106">MARPGKTRCVGSMPRCVRFAASGSPRTGINLSVEEFETIRLMDYSGMTQAECAVQMQVSRATVQSLYTQARKKVARFLVEGTYLDISGGDYTICGRYSRSRLMKIKEEKGDYIMIIAVTYENGQIFQHFGHTKQFKIYEVKDGTILSSEVKGTEGQGHGALASLLLSFGVDVLICGGIGGGARNALSEAGIDLYPGAVGEADAQVASFLDGTLSYDPDTMCSHHHGEEGHTCGSHGCGGHGHH</sequence>
<evidence type="ECO:0000313" key="3">
    <source>
        <dbReference type="EMBL" id="TDA21777.1"/>
    </source>
</evidence>
<dbReference type="Proteomes" id="UP000295710">
    <property type="component" value="Unassembled WGS sequence"/>
</dbReference>
<dbReference type="InterPro" id="IPR036105">
    <property type="entry name" value="DiNase_FeMo-co_biosyn_sf"/>
</dbReference>
<keyword evidence="4" id="KW-1185">Reference proteome</keyword>
<evidence type="ECO:0000259" key="2">
    <source>
        <dbReference type="Pfam" id="PF02579"/>
    </source>
</evidence>
<feature type="domain" description="Dinitrogenase iron-molybdenum cofactor biosynthesis" evidence="2">
    <location>
        <begin position="122"/>
        <end position="208"/>
    </location>
</feature>
<dbReference type="PANTHER" id="PTHR37478">
    <property type="match status" value="1"/>
</dbReference>
<dbReference type="PANTHER" id="PTHR37478:SF2">
    <property type="entry name" value="UPF0251 PROTEIN TK0562"/>
    <property type="match status" value="1"/>
</dbReference>
<dbReference type="CDD" id="cd00851">
    <property type="entry name" value="MTH1175"/>
    <property type="match status" value="1"/>
</dbReference>
<dbReference type="AlphaFoldDB" id="A0A4R4FDZ7"/>
<dbReference type="SUPFAM" id="SSF53146">
    <property type="entry name" value="Nitrogenase accessory factor-like"/>
    <property type="match status" value="1"/>
</dbReference>
<dbReference type="Gene3D" id="3.30.420.130">
    <property type="entry name" value="Dinitrogenase iron-molybdenum cofactor biosynthesis domain"/>
    <property type="match status" value="1"/>
</dbReference>
<name>A0A4R4FDZ7_9FIRM</name>
<accession>A0A4R4FDZ7</accession>
<dbReference type="InterPro" id="IPR036388">
    <property type="entry name" value="WH-like_DNA-bd_sf"/>
</dbReference>
<dbReference type="SUPFAM" id="SSF88659">
    <property type="entry name" value="Sigma3 and sigma4 domains of RNA polymerase sigma factors"/>
    <property type="match status" value="1"/>
</dbReference>
<evidence type="ECO:0000313" key="4">
    <source>
        <dbReference type="Proteomes" id="UP000295710"/>
    </source>
</evidence>
<comment type="similarity">
    <text evidence="1">Belongs to the UPF0251 family.</text>
</comment>
<protein>
    <submittedName>
        <fullName evidence="3">DUF134 domain-containing protein</fullName>
    </submittedName>
</protein>
<organism evidence="3 4">
    <name type="scientific">Extibacter muris</name>
    <dbReference type="NCBI Taxonomy" id="1796622"/>
    <lineage>
        <taxon>Bacteria</taxon>
        <taxon>Bacillati</taxon>
        <taxon>Bacillota</taxon>
        <taxon>Clostridia</taxon>
        <taxon>Lachnospirales</taxon>
        <taxon>Lachnospiraceae</taxon>
        <taxon>Extibacter</taxon>
    </lineage>
</organism>
<dbReference type="Pfam" id="PF02579">
    <property type="entry name" value="Nitro_FeMo-Co"/>
    <property type="match status" value="1"/>
</dbReference>
<dbReference type="RefSeq" id="WP_132277086.1">
    <property type="nucleotide sequence ID" value="NZ_JAOBST010000037.1"/>
</dbReference>
<dbReference type="InterPro" id="IPR003731">
    <property type="entry name" value="Di-Nase_FeMo-co_biosynth"/>
</dbReference>